<gene>
    <name evidence="1" type="ORF">GX51_05182</name>
</gene>
<organism evidence="1 2">
    <name type="scientific">Blastomyces parvus</name>
    <dbReference type="NCBI Taxonomy" id="2060905"/>
    <lineage>
        <taxon>Eukaryota</taxon>
        <taxon>Fungi</taxon>
        <taxon>Dikarya</taxon>
        <taxon>Ascomycota</taxon>
        <taxon>Pezizomycotina</taxon>
        <taxon>Eurotiomycetes</taxon>
        <taxon>Eurotiomycetidae</taxon>
        <taxon>Onygenales</taxon>
        <taxon>Ajellomycetaceae</taxon>
        <taxon>Blastomyces</taxon>
    </lineage>
</organism>
<name>A0A2B7WXU1_9EURO</name>
<dbReference type="AlphaFoldDB" id="A0A2B7WXU1"/>
<accession>A0A2B7WXU1</accession>
<reference evidence="1 2" key="1">
    <citation type="submission" date="2017-10" db="EMBL/GenBank/DDBJ databases">
        <title>Comparative genomics in systemic dimorphic fungi from Ajellomycetaceae.</title>
        <authorList>
            <person name="Munoz J.F."/>
            <person name="Mcewen J.G."/>
            <person name="Clay O.K."/>
            <person name="Cuomo C.A."/>
        </authorList>
    </citation>
    <scope>NUCLEOTIDE SEQUENCE [LARGE SCALE GENOMIC DNA]</scope>
    <source>
        <strain evidence="1 2">UAMH130</strain>
    </source>
</reference>
<dbReference type="EMBL" id="PDNC01000071">
    <property type="protein sequence ID" value="PGH01495.1"/>
    <property type="molecule type" value="Genomic_DNA"/>
</dbReference>
<comment type="caution">
    <text evidence="1">The sequence shown here is derived from an EMBL/GenBank/DDBJ whole genome shotgun (WGS) entry which is preliminary data.</text>
</comment>
<keyword evidence="2" id="KW-1185">Reference proteome</keyword>
<evidence type="ECO:0000313" key="2">
    <source>
        <dbReference type="Proteomes" id="UP000224080"/>
    </source>
</evidence>
<protein>
    <submittedName>
        <fullName evidence="1">Uncharacterized protein</fullName>
    </submittedName>
</protein>
<proteinExistence type="predicted"/>
<evidence type="ECO:0000313" key="1">
    <source>
        <dbReference type="EMBL" id="PGH01495.1"/>
    </source>
</evidence>
<dbReference type="Proteomes" id="UP000224080">
    <property type="component" value="Unassembled WGS sequence"/>
</dbReference>
<sequence>MAVTEDCHVVDFHAFHSWKLAEFPSIVRTRTFDAVFQTPRLGFMVNDQGLKAKLPVTCRIKVISGGSFRDNDGTTMSVDSLAARSQGEVVWRLILNWAVTAQARRK</sequence>